<protein>
    <submittedName>
        <fullName evidence="1">Uncharacterized protein</fullName>
    </submittedName>
</protein>
<gene>
    <name evidence="1" type="ORF">ETAA8_09430</name>
</gene>
<dbReference type="Proteomes" id="UP000315017">
    <property type="component" value="Chromosome"/>
</dbReference>
<keyword evidence="2" id="KW-1185">Reference proteome</keyword>
<name>A0A517Y6L0_9BACT</name>
<evidence type="ECO:0000313" key="2">
    <source>
        <dbReference type="Proteomes" id="UP000315017"/>
    </source>
</evidence>
<dbReference type="AlphaFoldDB" id="A0A517Y6L0"/>
<reference evidence="1 2" key="1">
    <citation type="submission" date="2019-02" db="EMBL/GenBank/DDBJ databases">
        <title>Deep-cultivation of Planctomycetes and their phenomic and genomic characterization uncovers novel biology.</title>
        <authorList>
            <person name="Wiegand S."/>
            <person name="Jogler M."/>
            <person name="Boedeker C."/>
            <person name="Pinto D."/>
            <person name="Vollmers J."/>
            <person name="Rivas-Marin E."/>
            <person name="Kohn T."/>
            <person name="Peeters S.H."/>
            <person name="Heuer A."/>
            <person name="Rast P."/>
            <person name="Oberbeckmann S."/>
            <person name="Bunk B."/>
            <person name="Jeske O."/>
            <person name="Meyerdierks A."/>
            <person name="Storesund J.E."/>
            <person name="Kallscheuer N."/>
            <person name="Luecker S."/>
            <person name="Lage O.M."/>
            <person name="Pohl T."/>
            <person name="Merkel B.J."/>
            <person name="Hornburger P."/>
            <person name="Mueller R.-W."/>
            <person name="Bruemmer F."/>
            <person name="Labrenz M."/>
            <person name="Spormann A.M."/>
            <person name="Op den Camp H."/>
            <person name="Overmann J."/>
            <person name="Amann R."/>
            <person name="Jetten M.S.M."/>
            <person name="Mascher T."/>
            <person name="Medema M.H."/>
            <person name="Devos D.P."/>
            <person name="Kaster A.-K."/>
            <person name="Ovreas L."/>
            <person name="Rohde M."/>
            <person name="Galperin M.Y."/>
            <person name="Jogler C."/>
        </authorList>
    </citation>
    <scope>NUCLEOTIDE SEQUENCE [LARGE SCALE GENOMIC DNA]</scope>
    <source>
        <strain evidence="1 2">ETA_A8</strain>
    </source>
</reference>
<dbReference type="EMBL" id="CP036274">
    <property type="protein sequence ID" value="QDU25871.1"/>
    <property type="molecule type" value="Genomic_DNA"/>
</dbReference>
<evidence type="ECO:0000313" key="1">
    <source>
        <dbReference type="EMBL" id="QDU25871.1"/>
    </source>
</evidence>
<accession>A0A517Y6L0</accession>
<proteinExistence type="predicted"/>
<organism evidence="1 2">
    <name type="scientific">Anatilimnocola aggregata</name>
    <dbReference type="NCBI Taxonomy" id="2528021"/>
    <lineage>
        <taxon>Bacteria</taxon>
        <taxon>Pseudomonadati</taxon>
        <taxon>Planctomycetota</taxon>
        <taxon>Planctomycetia</taxon>
        <taxon>Pirellulales</taxon>
        <taxon>Pirellulaceae</taxon>
        <taxon>Anatilimnocola</taxon>
    </lineage>
</organism>
<dbReference type="KEGG" id="aagg:ETAA8_09430"/>
<sequence length="117" mass="12995">MIRGELTIGELSCRFDAEPWFEQADFDEINELSLGGWGRSSPAAHVAAFIGANDDCDLATVFAALTRSGKATCFECRISRVDADEWLVARERQAALLECISENTSRQREVFSGQAYR</sequence>